<evidence type="ECO:0000313" key="5">
    <source>
        <dbReference type="Proteomes" id="UP000198575"/>
    </source>
</evidence>
<evidence type="ECO:0000256" key="1">
    <source>
        <dbReference type="ARBA" id="ARBA00005622"/>
    </source>
</evidence>
<keyword evidence="3" id="KW-0732">Signal</keyword>
<sequence>MNGARGRHRAQRRAVAVFAVTAWLCAASTVLAAGHAFSVANTQVIDLPVSASGIRYQLYVHVPPACKAAKKSCPAVYLLDAEYSFPLVATIVTHLADRNRIPPLISVAIGYPDKSHYHLDRTRDYTPFFHAEGGYGAEMQKVSGGGPAFLKVIQSEIIPYVEKHFPASAEHRTLVGHSYGGLFATYAWIDAPSSFENFLIVSPSLWYANGKPLQALAKACRDSPFADERKLFLAVGSFEEQPENERRMVSDLRAMNEELNRCVERKVATRIEVFDDETHASIFPTALSTGLRAFFQ</sequence>
<dbReference type="PANTHER" id="PTHR40841:SF2">
    <property type="entry name" value="SIDEROPHORE-DEGRADING ESTERASE (EUROFUNG)"/>
    <property type="match status" value="1"/>
</dbReference>
<evidence type="ECO:0000313" key="4">
    <source>
        <dbReference type="EMBL" id="SFN60714.1"/>
    </source>
</evidence>
<dbReference type="Proteomes" id="UP000198575">
    <property type="component" value="Unassembled WGS sequence"/>
</dbReference>
<dbReference type="InterPro" id="IPR000801">
    <property type="entry name" value="Esterase-like"/>
</dbReference>
<reference evidence="4 5" key="1">
    <citation type="submission" date="2016-10" db="EMBL/GenBank/DDBJ databases">
        <authorList>
            <person name="de Groot N.N."/>
        </authorList>
    </citation>
    <scope>NUCLEOTIDE SEQUENCE [LARGE SCALE GENOMIC DNA]</scope>
    <source>
        <strain evidence="4 5">CGMCC 1.7659</strain>
    </source>
</reference>
<dbReference type="AlphaFoldDB" id="A0A1I5ADZ8"/>
<evidence type="ECO:0008006" key="6">
    <source>
        <dbReference type="Google" id="ProtNLM"/>
    </source>
</evidence>
<dbReference type="Gene3D" id="3.40.50.1820">
    <property type="entry name" value="alpha/beta hydrolase"/>
    <property type="match status" value="1"/>
</dbReference>
<feature type="chain" id="PRO_5011722431" description="Esterase" evidence="3">
    <location>
        <begin position="33"/>
        <end position="296"/>
    </location>
</feature>
<dbReference type="EMBL" id="FOVF01000036">
    <property type="protein sequence ID" value="SFN60714.1"/>
    <property type="molecule type" value="Genomic_DNA"/>
</dbReference>
<dbReference type="OrthoDB" id="6381520at2"/>
<gene>
    <name evidence="4" type="ORF">SAMN05216289_13622</name>
</gene>
<dbReference type="InterPro" id="IPR052558">
    <property type="entry name" value="Siderophore_Hydrolase_D"/>
</dbReference>
<dbReference type="GO" id="GO:0016788">
    <property type="term" value="F:hydrolase activity, acting on ester bonds"/>
    <property type="evidence" value="ECO:0007669"/>
    <property type="project" value="TreeGrafter"/>
</dbReference>
<evidence type="ECO:0000256" key="2">
    <source>
        <dbReference type="ARBA" id="ARBA00022801"/>
    </source>
</evidence>
<name>A0A1I5ADZ8_9GAMM</name>
<dbReference type="InterPro" id="IPR029058">
    <property type="entry name" value="AB_hydrolase_fold"/>
</dbReference>
<keyword evidence="5" id="KW-1185">Reference proteome</keyword>
<proteinExistence type="inferred from homology"/>
<protein>
    <recommendedName>
        <fullName evidence="6">Esterase</fullName>
    </recommendedName>
</protein>
<dbReference type="SUPFAM" id="SSF53474">
    <property type="entry name" value="alpha/beta-Hydrolases"/>
    <property type="match status" value="1"/>
</dbReference>
<dbReference type="Pfam" id="PF00756">
    <property type="entry name" value="Esterase"/>
    <property type="match status" value="1"/>
</dbReference>
<dbReference type="RefSeq" id="WP_092410358.1">
    <property type="nucleotide sequence ID" value="NZ_FOVF01000036.1"/>
</dbReference>
<accession>A0A1I5ADZ8</accession>
<organism evidence="4 5">
    <name type="scientific">Dokdonella immobilis</name>
    <dbReference type="NCBI Taxonomy" id="578942"/>
    <lineage>
        <taxon>Bacteria</taxon>
        <taxon>Pseudomonadati</taxon>
        <taxon>Pseudomonadota</taxon>
        <taxon>Gammaproteobacteria</taxon>
        <taxon>Lysobacterales</taxon>
        <taxon>Rhodanobacteraceae</taxon>
        <taxon>Dokdonella</taxon>
    </lineage>
</organism>
<comment type="similarity">
    <text evidence="1">Belongs to the esterase D family.</text>
</comment>
<dbReference type="PANTHER" id="PTHR40841">
    <property type="entry name" value="SIDEROPHORE TRIACETYLFUSARININE C ESTERASE"/>
    <property type="match status" value="1"/>
</dbReference>
<evidence type="ECO:0000256" key="3">
    <source>
        <dbReference type="SAM" id="SignalP"/>
    </source>
</evidence>
<dbReference type="STRING" id="578942.SAMN05216289_13622"/>
<keyword evidence="2" id="KW-0378">Hydrolase</keyword>
<feature type="signal peptide" evidence="3">
    <location>
        <begin position="1"/>
        <end position="32"/>
    </location>
</feature>